<dbReference type="Pfam" id="PF07475">
    <property type="entry name" value="Hpr_kinase_C"/>
    <property type="match status" value="1"/>
</dbReference>
<gene>
    <name evidence="2" type="ORF">QO011_000313</name>
</gene>
<dbReference type="EMBL" id="JAUSVX010000001">
    <property type="protein sequence ID" value="MDQ0467318.1"/>
    <property type="molecule type" value="Genomic_DNA"/>
</dbReference>
<keyword evidence="3" id="KW-1185">Reference proteome</keyword>
<dbReference type="GO" id="GO:0016301">
    <property type="term" value="F:kinase activity"/>
    <property type="evidence" value="ECO:0007669"/>
    <property type="project" value="UniProtKB-KW"/>
</dbReference>
<evidence type="ECO:0000313" key="2">
    <source>
        <dbReference type="EMBL" id="MDQ0467318.1"/>
    </source>
</evidence>
<dbReference type="CDD" id="cd01918">
    <property type="entry name" value="HprK_C"/>
    <property type="match status" value="1"/>
</dbReference>
<sequence length="149" mass="15187">MSGPSIHATCLLVGAKGVLIRGAPGAGKSRLALALIDDAARRGRFARLVGDDRVVLEAAGGRLVARAPAGIAGLIERRGLGIERVAFEPAAVLALVADIVADDALERLPEEASRRTVLAGIALARLAVPGDPARAVPLVEAALAALPER</sequence>
<feature type="domain" description="HPr kinase/phosphorylase C-terminal" evidence="1">
    <location>
        <begin position="5"/>
        <end position="142"/>
    </location>
</feature>
<evidence type="ECO:0000313" key="3">
    <source>
        <dbReference type="Proteomes" id="UP001242480"/>
    </source>
</evidence>
<comment type="caution">
    <text evidence="2">The sequence shown here is derived from an EMBL/GenBank/DDBJ whole genome shotgun (WGS) entry which is preliminary data.</text>
</comment>
<keyword evidence="2" id="KW-0808">Transferase</keyword>
<reference evidence="2 3" key="1">
    <citation type="submission" date="2023-07" db="EMBL/GenBank/DDBJ databases">
        <title>Genomic Encyclopedia of Type Strains, Phase IV (KMG-IV): sequencing the most valuable type-strain genomes for metagenomic binning, comparative biology and taxonomic classification.</title>
        <authorList>
            <person name="Goeker M."/>
        </authorList>
    </citation>
    <scope>NUCLEOTIDE SEQUENCE [LARGE SCALE GENOMIC DNA]</scope>
    <source>
        <strain evidence="2 3">DSM 19619</strain>
    </source>
</reference>
<dbReference type="SUPFAM" id="SSF53795">
    <property type="entry name" value="PEP carboxykinase-like"/>
    <property type="match status" value="1"/>
</dbReference>
<dbReference type="RefSeq" id="WP_307266765.1">
    <property type="nucleotide sequence ID" value="NZ_JAUSVX010000001.1"/>
</dbReference>
<name>A0ABU0IZ77_9HYPH</name>
<proteinExistence type="predicted"/>
<dbReference type="InterPro" id="IPR027417">
    <property type="entry name" value="P-loop_NTPase"/>
</dbReference>
<organism evidence="2 3">
    <name type="scientific">Labrys wisconsinensis</name>
    <dbReference type="NCBI Taxonomy" id="425677"/>
    <lineage>
        <taxon>Bacteria</taxon>
        <taxon>Pseudomonadati</taxon>
        <taxon>Pseudomonadota</taxon>
        <taxon>Alphaproteobacteria</taxon>
        <taxon>Hyphomicrobiales</taxon>
        <taxon>Xanthobacteraceae</taxon>
        <taxon>Labrys</taxon>
    </lineage>
</organism>
<accession>A0ABU0IZ77</accession>
<dbReference type="InterPro" id="IPR011104">
    <property type="entry name" value="Hpr_kin/Pase_C"/>
</dbReference>
<keyword evidence="2" id="KW-0418">Kinase</keyword>
<dbReference type="Gene3D" id="3.40.50.300">
    <property type="entry name" value="P-loop containing nucleotide triphosphate hydrolases"/>
    <property type="match status" value="1"/>
</dbReference>
<evidence type="ECO:0000259" key="1">
    <source>
        <dbReference type="Pfam" id="PF07475"/>
    </source>
</evidence>
<dbReference type="Proteomes" id="UP001242480">
    <property type="component" value="Unassembled WGS sequence"/>
</dbReference>
<protein>
    <submittedName>
        <fullName evidence="2">Serine kinase of HPr protein (Carbohydrate metabolism regulator)</fullName>
    </submittedName>
</protein>